<sequence length="162" mass="17701">MHLSTITASLLGLAAFAGAAPSLQPWEISRLSTFSPSGRPAESPWSIINVTISDPNDVALPVTFCATKWTFEKPPYGIVNNCSEVAGGQWRFVMLESEGEHSSPTTDFRLRFELQRGEETYVGTEKFVVGENLWGLCSASGVCSFGLKEEQTPFPVKQVLVQ</sequence>
<keyword evidence="1" id="KW-0732">Signal</keyword>
<reference evidence="2" key="1">
    <citation type="journal article" date="2023" name="Mol. Phylogenet. Evol.">
        <title>Genome-scale phylogeny and comparative genomics of the fungal order Sordariales.</title>
        <authorList>
            <person name="Hensen N."/>
            <person name="Bonometti L."/>
            <person name="Westerberg I."/>
            <person name="Brannstrom I.O."/>
            <person name="Guillou S."/>
            <person name="Cros-Aarteil S."/>
            <person name="Calhoun S."/>
            <person name="Haridas S."/>
            <person name="Kuo A."/>
            <person name="Mondo S."/>
            <person name="Pangilinan J."/>
            <person name="Riley R."/>
            <person name="LaButti K."/>
            <person name="Andreopoulos B."/>
            <person name="Lipzen A."/>
            <person name="Chen C."/>
            <person name="Yan M."/>
            <person name="Daum C."/>
            <person name="Ng V."/>
            <person name="Clum A."/>
            <person name="Steindorff A."/>
            <person name="Ohm R.A."/>
            <person name="Martin F."/>
            <person name="Silar P."/>
            <person name="Natvig D.O."/>
            <person name="Lalanne C."/>
            <person name="Gautier V."/>
            <person name="Ament-Velasquez S.L."/>
            <person name="Kruys A."/>
            <person name="Hutchinson M.I."/>
            <person name="Powell A.J."/>
            <person name="Barry K."/>
            <person name="Miller A.N."/>
            <person name="Grigoriev I.V."/>
            <person name="Debuchy R."/>
            <person name="Gladieux P."/>
            <person name="Hiltunen Thoren M."/>
            <person name="Johannesson H."/>
        </authorList>
    </citation>
    <scope>NUCLEOTIDE SEQUENCE</scope>
    <source>
        <strain evidence="2">CBS 538.74</strain>
    </source>
</reference>
<accession>A0AAN6VG34</accession>
<dbReference type="EMBL" id="MU857149">
    <property type="protein sequence ID" value="KAK4149536.1"/>
    <property type="molecule type" value="Genomic_DNA"/>
</dbReference>
<reference evidence="2" key="2">
    <citation type="submission" date="2023-05" db="EMBL/GenBank/DDBJ databases">
        <authorList>
            <consortium name="Lawrence Berkeley National Laboratory"/>
            <person name="Steindorff A."/>
            <person name="Hensen N."/>
            <person name="Bonometti L."/>
            <person name="Westerberg I."/>
            <person name="Brannstrom I.O."/>
            <person name="Guillou S."/>
            <person name="Cros-Aarteil S."/>
            <person name="Calhoun S."/>
            <person name="Haridas S."/>
            <person name="Kuo A."/>
            <person name="Mondo S."/>
            <person name="Pangilinan J."/>
            <person name="Riley R."/>
            <person name="Labutti K."/>
            <person name="Andreopoulos B."/>
            <person name="Lipzen A."/>
            <person name="Chen C."/>
            <person name="Yanf M."/>
            <person name="Daum C."/>
            <person name="Ng V."/>
            <person name="Clum A."/>
            <person name="Ohm R."/>
            <person name="Martin F."/>
            <person name="Silar P."/>
            <person name="Natvig D."/>
            <person name="Lalanne C."/>
            <person name="Gautier V."/>
            <person name="Ament-Velasquez S.L."/>
            <person name="Kruys A."/>
            <person name="Hutchinson M.I."/>
            <person name="Powell A.J."/>
            <person name="Barry K."/>
            <person name="Miller A.N."/>
            <person name="Grigoriev I.V."/>
            <person name="Debuchy R."/>
            <person name="Gladieux P."/>
            <person name="Thoren M.H."/>
            <person name="Johannesson H."/>
        </authorList>
    </citation>
    <scope>NUCLEOTIDE SEQUENCE</scope>
    <source>
        <strain evidence="2">CBS 538.74</strain>
    </source>
</reference>
<feature type="chain" id="PRO_5042832157" description="AA1-like domain-containing protein" evidence="1">
    <location>
        <begin position="20"/>
        <end position="162"/>
    </location>
</feature>
<comment type="caution">
    <text evidence="2">The sequence shown here is derived from an EMBL/GenBank/DDBJ whole genome shotgun (WGS) entry which is preliminary data.</text>
</comment>
<keyword evidence="3" id="KW-1185">Reference proteome</keyword>
<proteinExistence type="predicted"/>
<name>A0AAN6VG34_9PEZI</name>
<evidence type="ECO:0008006" key="4">
    <source>
        <dbReference type="Google" id="ProtNLM"/>
    </source>
</evidence>
<protein>
    <recommendedName>
        <fullName evidence="4">AA1-like domain-containing protein</fullName>
    </recommendedName>
</protein>
<dbReference type="Proteomes" id="UP001302745">
    <property type="component" value="Unassembled WGS sequence"/>
</dbReference>
<gene>
    <name evidence="2" type="ORF">C8A00DRAFT_46867</name>
</gene>
<organism evidence="2 3">
    <name type="scientific">Chaetomidium leptoderma</name>
    <dbReference type="NCBI Taxonomy" id="669021"/>
    <lineage>
        <taxon>Eukaryota</taxon>
        <taxon>Fungi</taxon>
        <taxon>Dikarya</taxon>
        <taxon>Ascomycota</taxon>
        <taxon>Pezizomycotina</taxon>
        <taxon>Sordariomycetes</taxon>
        <taxon>Sordariomycetidae</taxon>
        <taxon>Sordariales</taxon>
        <taxon>Chaetomiaceae</taxon>
        <taxon>Chaetomidium</taxon>
    </lineage>
</organism>
<evidence type="ECO:0000313" key="3">
    <source>
        <dbReference type="Proteomes" id="UP001302745"/>
    </source>
</evidence>
<feature type="signal peptide" evidence="1">
    <location>
        <begin position="1"/>
        <end position="19"/>
    </location>
</feature>
<dbReference type="AlphaFoldDB" id="A0AAN6VG34"/>
<evidence type="ECO:0000313" key="2">
    <source>
        <dbReference type="EMBL" id="KAK4149536.1"/>
    </source>
</evidence>
<evidence type="ECO:0000256" key="1">
    <source>
        <dbReference type="SAM" id="SignalP"/>
    </source>
</evidence>